<evidence type="ECO:0000313" key="1">
    <source>
        <dbReference type="EMBL" id="EGG30885.1"/>
    </source>
</evidence>
<protein>
    <submittedName>
        <fullName evidence="1">Uncharacterized protein</fullName>
    </submittedName>
</protein>
<sequence length="65" mass="7441">MTQLAKRSAKPKTNKVADPAAMVVSPEFEHYRVRSLAENSLQASTKLRTVDRNHAKLMRFDYCEC</sequence>
<keyword evidence="2" id="KW-1185">Reference proteome</keyword>
<organism evidence="1 2">
    <name type="scientific">Aequoribacter fuscus</name>
    <dbReference type="NCBI Taxonomy" id="2518989"/>
    <lineage>
        <taxon>Bacteria</taxon>
        <taxon>Pseudomonadati</taxon>
        <taxon>Pseudomonadota</taxon>
        <taxon>Gammaproteobacteria</taxon>
        <taxon>Cellvibrionales</taxon>
        <taxon>Halieaceae</taxon>
        <taxon>Aequoribacter</taxon>
    </lineage>
</organism>
<dbReference type="STRING" id="2518989.IMCC3088_1545"/>
<dbReference type="AlphaFoldDB" id="F3KYF0"/>
<comment type="caution">
    <text evidence="1">The sequence shown here is derived from an EMBL/GenBank/DDBJ whole genome shotgun (WGS) entry which is preliminary data.</text>
</comment>
<evidence type="ECO:0000313" key="2">
    <source>
        <dbReference type="Proteomes" id="UP000005615"/>
    </source>
</evidence>
<proteinExistence type="predicted"/>
<gene>
    <name evidence="1" type="ORF">IMCC3088_1545</name>
</gene>
<dbReference type="Proteomes" id="UP000005615">
    <property type="component" value="Unassembled WGS sequence"/>
</dbReference>
<dbReference type="EMBL" id="AEIG01000003">
    <property type="protein sequence ID" value="EGG30885.1"/>
    <property type="molecule type" value="Genomic_DNA"/>
</dbReference>
<reference evidence="1 2" key="1">
    <citation type="journal article" date="2011" name="J. Bacteriol.">
        <title>Genome sequence of strain IMCC3088, a proteorhodopsin-containing marine bacterium belonging to the OM60/NOR5 clade.</title>
        <authorList>
            <person name="Jang Y."/>
            <person name="Oh H.M."/>
            <person name="Kang I."/>
            <person name="Lee K."/>
            <person name="Yang S.J."/>
            <person name="Cho J.C."/>
        </authorList>
    </citation>
    <scope>NUCLEOTIDE SEQUENCE [LARGE SCALE GENOMIC DNA]</scope>
    <source>
        <strain evidence="1 2">IMCC3088</strain>
    </source>
</reference>
<name>F3KYF0_9GAMM</name>
<accession>F3KYF0</accession>